<evidence type="ECO:0000256" key="3">
    <source>
        <dbReference type="ARBA" id="ARBA00022475"/>
    </source>
</evidence>
<feature type="transmembrane region" description="Helical" evidence="8">
    <location>
        <begin position="355"/>
        <end position="381"/>
    </location>
</feature>
<dbReference type="InterPro" id="IPR005829">
    <property type="entry name" value="Sugar_transporter_CS"/>
</dbReference>
<evidence type="ECO:0000256" key="6">
    <source>
        <dbReference type="ARBA" id="ARBA00022989"/>
    </source>
</evidence>
<keyword evidence="4" id="KW-0762">Sugar transport</keyword>
<dbReference type="GO" id="GO:0022857">
    <property type="term" value="F:transmembrane transporter activity"/>
    <property type="evidence" value="ECO:0007669"/>
    <property type="project" value="InterPro"/>
</dbReference>
<dbReference type="PANTHER" id="PTHR48021">
    <property type="match status" value="1"/>
</dbReference>
<feature type="transmembrane region" description="Helical" evidence="8">
    <location>
        <begin position="149"/>
        <end position="170"/>
    </location>
</feature>
<proteinExistence type="predicted"/>
<gene>
    <name evidence="10" type="ORF">QYM36_017610</name>
</gene>
<evidence type="ECO:0000256" key="5">
    <source>
        <dbReference type="ARBA" id="ARBA00022692"/>
    </source>
</evidence>
<dbReference type="InterPro" id="IPR020846">
    <property type="entry name" value="MFS_dom"/>
</dbReference>
<dbReference type="Proteomes" id="UP001187531">
    <property type="component" value="Unassembled WGS sequence"/>
</dbReference>
<evidence type="ECO:0000313" key="11">
    <source>
        <dbReference type="Proteomes" id="UP001187531"/>
    </source>
</evidence>
<feature type="transmembrane region" description="Helical" evidence="8">
    <location>
        <begin position="249"/>
        <end position="270"/>
    </location>
</feature>
<sequence>MVEVNGHLPKGLRSIQDHVNMFFVAACASVGSFALGYDDGWGSPAGPSIRDDLSVNATATDIDWIVSGIPIGSTIGAVLAFVSTNYVGRRGTMLLISPFYILAHLLTVLTTSPTQIFIGRILTGMVDISTTMASQIYTSEIATPELRGAVSSLPSVALALGVLVCYVIGAFVDWRVLTLCQLAFPIAYLSMWFHPESPVWLLKKGRVDDAQKALKRLRGQDTDISEELFRIKENCDREAAKPKFHIREILVPLFFHPVLLVVPLVFLQMFSGYGAVVYNSVTILEGNSPIDVGIATIILALCLVVAVLIVSIFIDSLGRKALMLTSGLIIKISLLALGTYFYLRDTYGPESVEHISWLPFASLVVFYTSYAGGYSSVPYIMLAELSPVRYRDIMGSIGYFSSNLLIFVVVRTFPELQKSIGDHGAFWLYACILAVGAVFVIVFIPETKGKTLEDIEYFFKKSPDQELELDLVDKKGIDNPVCLNVFSTDN</sequence>
<feature type="transmembrane region" description="Helical" evidence="8">
    <location>
        <begin position="290"/>
        <end position="314"/>
    </location>
</feature>
<keyword evidence="2" id="KW-0813">Transport</keyword>
<dbReference type="PROSITE" id="PS00216">
    <property type="entry name" value="SUGAR_TRANSPORT_1"/>
    <property type="match status" value="1"/>
</dbReference>
<feature type="transmembrane region" description="Helical" evidence="8">
    <location>
        <begin position="64"/>
        <end position="82"/>
    </location>
</feature>
<dbReference type="Gene3D" id="1.20.1250.20">
    <property type="entry name" value="MFS general substrate transporter like domains"/>
    <property type="match status" value="1"/>
</dbReference>
<feature type="transmembrane region" description="Helical" evidence="8">
    <location>
        <begin position="19"/>
        <end position="37"/>
    </location>
</feature>
<dbReference type="GO" id="GO:0005886">
    <property type="term" value="C:plasma membrane"/>
    <property type="evidence" value="ECO:0007669"/>
    <property type="project" value="UniProtKB-SubCell"/>
</dbReference>
<evidence type="ECO:0000256" key="7">
    <source>
        <dbReference type="ARBA" id="ARBA00023136"/>
    </source>
</evidence>
<dbReference type="Pfam" id="PF00083">
    <property type="entry name" value="Sugar_tr"/>
    <property type="match status" value="1"/>
</dbReference>
<comment type="subcellular location">
    <subcellularLocation>
        <location evidence="1">Cell membrane</location>
        <topology evidence="1">Multi-pass membrane protein</topology>
    </subcellularLocation>
</comment>
<keyword evidence="5 8" id="KW-0812">Transmembrane</keyword>
<comment type="caution">
    <text evidence="10">The sequence shown here is derived from an EMBL/GenBank/DDBJ whole genome shotgun (WGS) entry which is preliminary data.</text>
</comment>
<protein>
    <recommendedName>
        <fullName evidence="9">Major facilitator superfamily (MFS) profile domain-containing protein</fullName>
    </recommendedName>
</protein>
<feature type="domain" description="Major facilitator superfamily (MFS) profile" evidence="9">
    <location>
        <begin position="24"/>
        <end position="448"/>
    </location>
</feature>
<evidence type="ECO:0000256" key="2">
    <source>
        <dbReference type="ARBA" id="ARBA00022448"/>
    </source>
</evidence>
<dbReference type="AlphaFoldDB" id="A0AA88HEJ0"/>
<keyword evidence="6 8" id="KW-1133">Transmembrane helix</keyword>
<feature type="transmembrane region" description="Helical" evidence="8">
    <location>
        <begin position="321"/>
        <end position="343"/>
    </location>
</feature>
<evidence type="ECO:0000256" key="4">
    <source>
        <dbReference type="ARBA" id="ARBA00022597"/>
    </source>
</evidence>
<dbReference type="PROSITE" id="PS50850">
    <property type="entry name" value="MFS"/>
    <property type="match status" value="1"/>
</dbReference>
<accession>A0AA88HEJ0</accession>
<keyword evidence="3" id="KW-1003">Cell membrane</keyword>
<feature type="transmembrane region" description="Helical" evidence="8">
    <location>
        <begin position="94"/>
        <end position="111"/>
    </location>
</feature>
<dbReference type="InterPro" id="IPR050549">
    <property type="entry name" value="MFS_Trehalose_Transporter"/>
</dbReference>
<dbReference type="FunFam" id="1.20.1250.20:FF:000218">
    <property type="entry name" value="facilitated trehalose transporter Tret1"/>
    <property type="match status" value="1"/>
</dbReference>
<evidence type="ECO:0000256" key="1">
    <source>
        <dbReference type="ARBA" id="ARBA00004651"/>
    </source>
</evidence>
<evidence type="ECO:0000259" key="9">
    <source>
        <dbReference type="PROSITE" id="PS50850"/>
    </source>
</evidence>
<feature type="transmembrane region" description="Helical" evidence="8">
    <location>
        <begin position="393"/>
        <end position="413"/>
    </location>
</feature>
<reference evidence="10" key="1">
    <citation type="submission" date="2023-07" db="EMBL/GenBank/DDBJ databases">
        <title>Chromosome-level genome assembly of Artemia franciscana.</title>
        <authorList>
            <person name="Jo E."/>
        </authorList>
    </citation>
    <scope>NUCLEOTIDE SEQUENCE</scope>
    <source>
        <tissue evidence="10">Whole body</tissue>
    </source>
</reference>
<name>A0AA88HEJ0_ARTSF</name>
<evidence type="ECO:0000256" key="8">
    <source>
        <dbReference type="SAM" id="Phobius"/>
    </source>
</evidence>
<dbReference type="InterPro" id="IPR005828">
    <property type="entry name" value="MFS_sugar_transport-like"/>
</dbReference>
<keyword evidence="11" id="KW-1185">Reference proteome</keyword>
<dbReference type="SUPFAM" id="SSF103473">
    <property type="entry name" value="MFS general substrate transporter"/>
    <property type="match status" value="1"/>
</dbReference>
<keyword evidence="7 8" id="KW-0472">Membrane</keyword>
<feature type="transmembrane region" description="Helical" evidence="8">
    <location>
        <begin position="425"/>
        <end position="444"/>
    </location>
</feature>
<evidence type="ECO:0000313" key="10">
    <source>
        <dbReference type="EMBL" id="KAK2704086.1"/>
    </source>
</evidence>
<dbReference type="InterPro" id="IPR036259">
    <property type="entry name" value="MFS_trans_sf"/>
</dbReference>
<dbReference type="PANTHER" id="PTHR48021:SF1">
    <property type="entry name" value="GH07001P-RELATED"/>
    <property type="match status" value="1"/>
</dbReference>
<organism evidence="10 11">
    <name type="scientific">Artemia franciscana</name>
    <name type="common">Brine shrimp</name>
    <name type="synonym">Artemia sanfranciscana</name>
    <dbReference type="NCBI Taxonomy" id="6661"/>
    <lineage>
        <taxon>Eukaryota</taxon>
        <taxon>Metazoa</taxon>
        <taxon>Ecdysozoa</taxon>
        <taxon>Arthropoda</taxon>
        <taxon>Crustacea</taxon>
        <taxon>Branchiopoda</taxon>
        <taxon>Anostraca</taxon>
        <taxon>Artemiidae</taxon>
        <taxon>Artemia</taxon>
    </lineage>
</organism>
<dbReference type="EMBL" id="JAVRJZ010000037">
    <property type="protein sequence ID" value="KAK2704086.1"/>
    <property type="molecule type" value="Genomic_DNA"/>
</dbReference>